<dbReference type="CDD" id="cd12797">
    <property type="entry name" value="M23_peptidase"/>
    <property type="match status" value="1"/>
</dbReference>
<dbReference type="Pfam" id="PF01551">
    <property type="entry name" value="Peptidase_M23"/>
    <property type="match status" value="1"/>
</dbReference>
<gene>
    <name evidence="3" type="ORF">EDD28_0245</name>
</gene>
<dbReference type="EMBL" id="RKHQ01000001">
    <property type="protein sequence ID" value="ROR95683.1"/>
    <property type="molecule type" value="Genomic_DNA"/>
</dbReference>
<evidence type="ECO:0000259" key="2">
    <source>
        <dbReference type="Pfam" id="PF01551"/>
    </source>
</evidence>
<keyword evidence="4" id="KW-1185">Reference proteome</keyword>
<dbReference type="Gene3D" id="2.70.70.10">
    <property type="entry name" value="Glucose Permease (Domain IIA)"/>
    <property type="match status" value="1"/>
</dbReference>
<dbReference type="InterPro" id="IPR050570">
    <property type="entry name" value="Cell_wall_metabolism_enzyme"/>
</dbReference>
<dbReference type="PANTHER" id="PTHR21666">
    <property type="entry name" value="PEPTIDASE-RELATED"/>
    <property type="match status" value="1"/>
</dbReference>
<dbReference type="PANTHER" id="PTHR21666:SF270">
    <property type="entry name" value="MUREIN HYDROLASE ACTIVATOR ENVC"/>
    <property type="match status" value="1"/>
</dbReference>
<feature type="region of interest" description="Disordered" evidence="1">
    <location>
        <begin position="219"/>
        <end position="277"/>
    </location>
</feature>
<name>A0A3N2D7C5_9MICO</name>
<dbReference type="RefSeq" id="WP_123737969.1">
    <property type="nucleotide sequence ID" value="NZ_RKHQ01000001.1"/>
</dbReference>
<sequence length="558" mass="56899">MSVLSTDVAVPEPGTRRARRLAAQATPAVTHDAPAAPVPPVEPVASDTVRAALTRRELRLAREAELAAASARPTYDVVTAAQVVAAASAPAREVVEAAPVRQLTRRELREARLAATAEQAVVAEPSVVEQAGTGFCSDAPEPEDLAHPVAERREAAEDLELASVALTISRLAVAATAFSAGVEPARPVTPAVPVLPVLTIEEYPAAADIVEQRRAAAVASTGDAGSVPSARVRRRDLRPATASTDDAATAGMPPIPPGDGVGETFPQPEPAASSAGASARHWVPRLAVLTALGAATVVTPVVASSSAASTEAEAADPVALASESALETLVATTTTVAEASAQAADGAQAAEGGVGDTASLLASDQLAQVRDTVVASRSTERSELPQCGAPDAAVPNGALAALDSAEYVSLSMPIEEGVYRLTSQFGPRWGSIHAGTDFAAPAGTPIHAIADGKVIYAGTGKAGRSGMLVIIEHTIDGKKVESWYIHMYPDGVFVEAGDTVKVGDVIGEVGSYGNSTGPHLHLEIHTGNLEDTMASAIDPLPWLRTNGATPITSSQVCA</sequence>
<feature type="domain" description="M23ase beta-sheet core" evidence="2">
    <location>
        <begin position="432"/>
        <end position="527"/>
    </location>
</feature>
<dbReference type="OrthoDB" id="1099523at2"/>
<evidence type="ECO:0000256" key="1">
    <source>
        <dbReference type="SAM" id="MobiDB-lite"/>
    </source>
</evidence>
<organism evidence="3 4">
    <name type="scientific">Salana multivorans</name>
    <dbReference type="NCBI Taxonomy" id="120377"/>
    <lineage>
        <taxon>Bacteria</taxon>
        <taxon>Bacillati</taxon>
        <taxon>Actinomycetota</taxon>
        <taxon>Actinomycetes</taxon>
        <taxon>Micrococcales</taxon>
        <taxon>Beutenbergiaceae</taxon>
        <taxon>Salana</taxon>
    </lineage>
</organism>
<evidence type="ECO:0000313" key="3">
    <source>
        <dbReference type="EMBL" id="ROR95683.1"/>
    </source>
</evidence>
<dbReference type="Proteomes" id="UP000275356">
    <property type="component" value="Unassembled WGS sequence"/>
</dbReference>
<proteinExistence type="predicted"/>
<dbReference type="InterPro" id="IPR011055">
    <property type="entry name" value="Dup_hybrid_motif"/>
</dbReference>
<reference evidence="3 4" key="1">
    <citation type="submission" date="2018-11" db="EMBL/GenBank/DDBJ databases">
        <title>Sequencing the genomes of 1000 actinobacteria strains.</title>
        <authorList>
            <person name="Klenk H.-P."/>
        </authorList>
    </citation>
    <scope>NUCLEOTIDE SEQUENCE [LARGE SCALE GENOMIC DNA]</scope>
    <source>
        <strain evidence="3 4">DSM 13521</strain>
    </source>
</reference>
<evidence type="ECO:0000313" key="4">
    <source>
        <dbReference type="Proteomes" id="UP000275356"/>
    </source>
</evidence>
<dbReference type="AlphaFoldDB" id="A0A3N2D7C5"/>
<feature type="compositionally biased region" description="Low complexity" evidence="1">
    <location>
        <begin position="21"/>
        <end position="35"/>
    </location>
</feature>
<accession>A0A3N2D7C5</accession>
<protein>
    <submittedName>
        <fullName evidence="3">Peptidase M23-like protein</fullName>
    </submittedName>
</protein>
<dbReference type="InterPro" id="IPR016047">
    <property type="entry name" value="M23ase_b-sheet_dom"/>
</dbReference>
<dbReference type="SUPFAM" id="SSF51261">
    <property type="entry name" value="Duplicated hybrid motif"/>
    <property type="match status" value="1"/>
</dbReference>
<dbReference type="GO" id="GO:0004222">
    <property type="term" value="F:metalloendopeptidase activity"/>
    <property type="evidence" value="ECO:0007669"/>
    <property type="project" value="TreeGrafter"/>
</dbReference>
<comment type="caution">
    <text evidence="3">The sequence shown here is derived from an EMBL/GenBank/DDBJ whole genome shotgun (WGS) entry which is preliminary data.</text>
</comment>
<feature type="compositionally biased region" description="Low complexity" evidence="1">
    <location>
        <begin position="240"/>
        <end position="250"/>
    </location>
</feature>
<feature type="region of interest" description="Disordered" evidence="1">
    <location>
        <begin position="1"/>
        <end position="43"/>
    </location>
</feature>